<dbReference type="InterPro" id="IPR003410">
    <property type="entry name" value="HYR_dom"/>
</dbReference>
<dbReference type="InterPro" id="IPR003961">
    <property type="entry name" value="FN3_dom"/>
</dbReference>
<dbReference type="SUPFAM" id="SSF49363">
    <property type="entry name" value="Purple acid phosphatase, N-terminal domain"/>
    <property type="match status" value="1"/>
</dbReference>
<dbReference type="GO" id="GO:0003993">
    <property type="term" value="F:acid phosphatase activity"/>
    <property type="evidence" value="ECO:0007669"/>
    <property type="project" value="InterPro"/>
</dbReference>
<dbReference type="CDD" id="cd15482">
    <property type="entry name" value="Sialidase_non-viral"/>
    <property type="match status" value="1"/>
</dbReference>
<dbReference type="Proteomes" id="UP000033860">
    <property type="component" value="Unassembled WGS sequence"/>
</dbReference>
<dbReference type="GO" id="GO:0046872">
    <property type="term" value="F:metal ion binding"/>
    <property type="evidence" value="ECO:0007669"/>
    <property type="project" value="InterPro"/>
</dbReference>
<dbReference type="Gene3D" id="2.60.40.650">
    <property type="match status" value="1"/>
</dbReference>
<dbReference type="Gene3D" id="2.60.120.560">
    <property type="entry name" value="Exo-inulinase, domain 1"/>
    <property type="match status" value="1"/>
</dbReference>
<dbReference type="CDD" id="cd00063">
    <property type="entry name" value="FN3"/>
    <property type="match status" value="1"/>
</dbReference>
<dbReference type="InterPro" id="IPR011040">
    <property type="entry name" value="Sialidase"/>
</dbReference>
<dbReference type="Pfam" id="PF16656">
    <property type="entry name" value="Pur_ac_phosph_N"/>
    <property type="match status" value="1"/>
</dbReference>
<dbReference type="InterPro" id="IPR018765">
    <property type="entry name" value="DUF2341"/>
</dbReference>
<dbReference type="PROSITE" id="PS50853">
    <property type="entry name" value="FN3"/>
    <property type="match status" value="1"/>
</dbReference>
<evidence type="ECO:0000313" key="5">
    <source>
        <dbReference type="EMBL" id="KKU60494.1"/>
    </source>
</evidence>
<evidence type="ECO:0000256" key="1">
    <source>
        <dbReference type="ARBA" id="ARBA00022737"/>
    </source>
</evidence>
<dbReference type="SUPFAM" id="SSF50939">
    <property type="entry name" value="Sialidases"/>
    <property type="match status" value="1"/>
</dbReference>
<dbReference type="InterPro" id="IPR036278">
    <property type="entry name" value="Sialidase_sf"/>
</dbReference>
<feature type="domain" description="HYR" evidence="3">
    <location>
        <begin position="1006"/>
        <end position="1106"/>
    </location>
</feature>
<feature type="region of interest" description="Disordered" evidence="2">
    <location>
        <begin position="995"/>
        <end position="1016"/>
    </location>
</feature>
<dbReference type="InterPro" id="IPR013783">
    <property type="entry name" value="Ig-like_fold"/>
</dbReference>
<feature type="compositionally biased region" description="Polar residues" evidence="2">
    <location>
        <begin position="995"/>
        <end position="1008"/>
    </location>
</feature>
<dbReference type="Pfam" id="PF10102">
    <property type="entry name" value="DUF2341"/>
    <property type="match status" value="1"/>
</dbReference>
<accession>A0A0G1RT31</accession>
<comment type="caution">
    <text evidence="5">The sequence shown here is derived from an EMBL/GenBank/DDBJ whole genome shotgun (WGS) entry which is preliminary data.</text>
</comment>
<sequence length="1362" mass="148356">MQADFDDIRFTSSDGTTLIDHWLESKTDSTTADFWVEIPSIPASPNTTMIYIYYGNSSASSASNGDNTFLLFDNFDGVSMDGFSRVSQQTLFSGSGSEDWLGRTVFVDDGSKWVLVYRQAANHCCDTAAVMHIRFSTNEGASWTNADTFTNGSAVTGAPFSRHSTNAVADPVLMKAPNGDLLLHVGEVNSGGNPMGAYQYRSTDGGATWTDEGLINNDTEIYSGQDYTTVDNDLYAIFWKDAGSDGAPYQTLLYKSTDNGITWALVSPITTSGTDEGGIEYVGSNTLLVVLRDTPASKTYQRISTDLGQTWGTQTDISSSVGVLQRPRMRIFSDEPNRVYLYGRDQLAGNDYTVLYYTDNNGSTWSLKFYPDTTSYADTGYSDVLKQTDGDFYMLSYGGTSGTSSIKEYIFNKSATLQIDTTKWTTDNATTSISNSQLTYQETDTNITWGVVKSVNSVSRPFIAEIDYTLTSGEYAHFMYGPNPDSAQSTANGYVWWIDINDPTNPMQDLTRVEDGTFNDIQRNVQVSPDIANNETFNQKFIFHSTGETALTNGTQYISGSDTTYSSGKIALGTDSGSVVKVNTIKVRVYANPEPTSSIGSEATLYDTSNPTVQPTSANSLTFVSLSAFSETATKNGGQIKYQVSNDSGTTWCWYSSGWTTTSSGYSESNTASDVNTNISTFPVGSGSFLFKAYLNSDGSQLVQLDAIGVTYVADNTPPSISLTALSPDPNTDTTPTLSGTATDTQGTVSNVQFQMDSTSGSWTACTAGDGSFDETTETFTCTPSALSDGSHTMYVRATDSNSNTTSNANASTDSFTIDITTPASFDLDSPGDNSYTNSERPTFKWKATTDATAGLSKYVLEIDNPSIGSGQPSGDFTIDSIPTSRTTDYETNKYTIHYENFSDSDSTNNYISVYTKSHNDWGSSENDGKLREGKVSWKVKAVDNAGNERSSSRTMFMDKTSPSVVFTQINSTPYTTNNFLTTDKTPTIFGKITDSLSGGDSSQTQDENGPKVASAPKEVNIKVEKKEGLTYKLVTLYKINMDNPYYTCDLNKTIDNSKQKCDKYLPFEYTPKEILNLGTYKITLSGKDKADNTSSETSFTLNITTLAQITTPEEKEIIEEGIKELPKEEQEKVKEELEITKPSETPQPNILEKASQGVVNISKNIIHGAGNLITTIFTGIGNGISFVFNGVGSGLAFMGNTIGNSYSTLVDHAPGVTKNILLAVGTNVNNAINEARNGIANLAFSIGEKTDDVSHGVGTAIIKIGYLFVPEATKISNVTAVALSPMSVRITWETNHPANGKVNWGFEDGIYEFEDQTHKRTSKHEFVLENLKPDTEYHYEVMSQNRNYVYDANRKFKTPAK</sequence>
<keyword evidence="1" id="KW-0677">Repeat</keyword>
<dbReference type="InterPro" id="IPR015914">
    <property type="entry name" value="PAPs_N"/>
</dbReference>
<dbReference type="SMART" id="SM00060">
    <property type="entry name" value="FN3"/>
    <property type="match status" value="1"/>
</dbReference>
<protein>
    <submittedName>
        <fullName evidence="5">Serine-rich adhesin, platelet-type</fullName>
    </submittedName>
</protein>
<evidence type="ECO:0000256" key="2">
    <source>
        <dbReference type="SAM" id="MobiDB-lite"/>
    </source>
</evidence>
<gene>
    <name evidence="5" type="ORF">UX85_C0010G0027</name>
</gene>
<feature type="domain" description="Fibronectin type-III" evidence="4">
    <location>
        <begin position="1275"/>
        <end position="1362"/>
    </location>
</feature>
<reference evidence="5 6" key="1">
    <citation type="journal article" date="2015" name="Nature">
        <title>rRNA introns, odd ribosomes, and small enigmatic genomes across a large radiation of phyla.</title>
        <authorList>
            <person name="Brown C.T."/>
            <person name="Hug L.A."/>
            <person name="Thomas B.C."/>
            <person name="Sharon I."/>
            <person name="Castelle C.J."/>
            <person name="Singh A."/>
            <person name="Wilkins M.J."/>
            <person name="Williams K.H."/>
            <person name="Banfield J.F."/>
        </authorList>
    </citation>
    <scope>NUCLEOTIDE SEQUENCE [LARGE SCALE GENOMIC DNA]</scope>
</reference>
<dbReference type="Gene3D" id="2.120.10.10">
    <property type="match status" value="1"/>
</dbReference>
<proteinExistence type="predicted"/>
<evidence type="ECO:0000313" key="6">
    <source>
        <dbReference type="Proteomes" id="UP000033860"/>
    </source>
</evidence>
<dbReference type="PROSITE" id="PS50825">
    <property type="entry name" value="HYR"/>
    <property type="match status" value="1"/>
</dbReference>
<dbReference type="InterPro" id="IPR008963">
    <property type="entry name" value="Purple_acid_Pase-like_N"/>
</dbReference>
<feature type="region of interest" description="Disordered" evidence="2">
    <location>
        <begin position="723"/>
        <end position="745"/>
    </location>
</feature>
<organism evidence="5 6">
    <name type="scientific">Candidatus Beckwithbacteria bacterium GW2011_GWB1_47_15</name>
    <dbReference type="NCBI Taxonomy" id="1618371"/>
    <lineage>
        <taxon>Bacteria</taxon>
        <taxon>Candidatus Beckwithiibacteriota</taxon>
    </lineage>
</organism>
<dbReference type="Gene3D" id="2.60.40.10">
    <property type="entry name" value="Immunoglobulins"/>
    <property type="match status" value="1"/>
</dbReference>
<name>A0A0G1RT31_9BACT</name>
<evidence type="ECO:0000259" key="4">
    <source>
        <dbReference type="PROSITE" id="PS50853"/>
    </source>
</evidence>
<evidence type="ECO:0000259" key="3">
    <source>
        <dbReference type="PROSITE" id="PS50825"/>
    </source>
</evidence>
<dbReference type="Pfam" id="PF13088">
    <property type="entry name" value="BNR_2"/>
    <property type="match status" value="1"/>
</dbReference>
<dbReference type="EMBL" id="LCNT01000010">
    <property type="protein sequence ID" value="KKU60494.1"/>
    <property type="molecule type" value="Genomic_DNA"/>
</dbReference>